<evidence type="ECO:0000256" key="2">
    <source>
        <dbReference type="ARBA" id="ARBA00022603"/>
    </source>
</evidence>
<sequence length="362" mass="41031">MNNDAETVFVLNMWRRSLSASYRCFGCRSVGPKGVWSSHAVRTCSSPVLPAGRITALEALDFWRRRFEERGVIEPDQSSQHIVAHLLGAKTIENLERERLTEFLSQETAEQVWKLCTRRLSRMPVQYVIEEWDFRDLTLKMRPPVFIPRPETEELVELVLTDLLMKLGTGVGADTPHTCLEVGCGSGAISLSLLKSLPQLKAVALDQSQDAVDLTTENALRLKLQDRLQVHHLDIMKDAETVLSLCSPVLVLVSNPPYLFSEDMASLEPEILRFEDHAALDGGEDGLRVIKQILVLAPQILSDQGRVYMEVDPRHPPLIRRWVEVNVGDLQYVETRHDITGRPRFCILQKAKAKRDHKLDLD</sequence>
<dbReference type="Proteomes" id="UP000257200">
    <property type="component" value="Unplaced"/>
</dbReference>
<dbReference type="NCBIfam" id="TIGR00536">
    <property type="entry name" value="hemK_fam"/>
    <property type="match status" value="1"/>
</dbReference>
<dbReference type="PROSITE" id="PS00092">
    <property type="entry name" value="N6_MTASE"/>
    <property type="match status" value="1"/>
</dbReference>
<dbReference type="InterPro" id="IPR007848">
    <property type="entry name" value="Small_mtfrase_dom"/>
</dbReference>
<proteinExistence type="predicted"/>
<dbReference type="CDD" id="cd02440">
    <property type="entry name" value="AdoMet_MTases"/>
    <property type="match status" value="1"/>
</dbReference>
<dbReference type="EC" id="2.1.1.297" evidence="1"/>
<dbReference type="Pfam" id="PF05175">
    <property type="entry name" value="MTS"/>
    <property type="match status" value="1"/>
</dbReference>
<dbReference type="InterPro" id="IPR050320">
    <property type="entry name" value="N5-glutamine_MTase"/>
</dbReference>
<keyword evidence="4" id="KW-0949">S-adenosyl-L-methionine</keyword>
<evidence type="ECO:0000256" key="1">
    <source>
        <dbReference type="ARBA" id="ARBA00012771"/>
    </source>
</evidence>
<evidence type="ECO:0000259" key="7">
    <source>
        <dbReference type="Pfam" id="PF17827"/>
    </source>
</evidence>
<evidence type="ECO:0000256" key="5">
    <source>
        <dbReference type="ARBA" id="ARBA00048391"/>
    </source>
</evidence>
<dbReference type="Gene3D" id="3.40.50.150">
    <property type="entry name" value="Vaccinia Virus protein VP39"/>
    <property type="match status" value="1"/>
</dbReference>
<evidence type="ECO:0000313" key="8">
    <source>
        <dbReference type="Ensembl" id="ENSAPOP00000020484.1"/>
    </source>
</evidence>
<dbReference type="PANTHER" id="PTHR18895">
    <property type="entry name" value="HEMK METHYLTRANSFERASE"/>
    <property type="match status" value="1"/>
</dbReference>
<reference evidence="8" key="1">
    <citation type="submission" date="2025-08" db="UniProtKB">
        <authorList>
            <consortium name="Ensembl"/>
        </authorList>
    </citation>
    <scope>IDENTIFICATION</scope>
</reference>
<dbReference type="GO" id="GO:0102559">
    <property type="term" value="F:peptide chain release factor N(5)-glutamine methyltransferase activity"/>
    <property type="evidence" value="ECO:0007669"/>
    <property type="project" value="UniProtKB-EC"/>
</dbReference>
<dbReference type="OrthoDB" id="269872at2759"/>
<keyword evidence="2" id="KW-0489">Methyltransferase</keyword>
<dbReference type="InterPro" id="IPR002052">
    <property type="entry name" value="DNA_methylase_N6_adenine_CS"/>
</dbReference>
<evidence type="ECO:0000256" key="3">
    <source>
        <dbReference type="ARBA" id="ARBA00022679"/>
    </source>
</evidence>
<dbReference type="GO" id="GO:0005739">
    <property type="term" value="C:mitochondrion"/>
    <property type="evidence" value="ECO:0007669"/>
    <property type="project" value="TreeGrafter"/>
</dbReference>
<evidence type="ECO:0000256" key="4">
    <source>
        <dbReference type="ARBA" id="ARBA00022691"/>
    </source>
</evidence>
<name>A0A3Q1FVK9_9TELE</name>
<accession>A0A3Q1FVK9</accession>
<dbReference type="Gene3D" id="1.10.8.10">
    <property type="entry name" value="DNA helicase RuvA subunit, C-terminal domain"/>
    <property type="match status" value="1"/>
</dbReference>
<protein>
    <recommendedName>
        <fullName evidence="1">peptide chain release factor N(5)-glutamine methyltransferase</fullName>
        <ecNumber evidence="1">2.1.1.297</ecNumber>
    </recommendedName>
</protein>
<dbReference type="GO" id="GO:0003676">
    <property type="term" value="F:nucleic acid binding"/>
    <property type="evidence" value="ECO:0007669"/>
    <property type="project" value="InterPro"/>
</dbReference>
<dbReference type="PANTHER" id="PTHR18895:SF74">
    <property type="entry name" value="MTRF1L RELEASE FACTOR GLUTAMINE METHYLTRANSFERASE"/>
    <property type="match status" value="1"/>
</dbReference>
<dbReference type="GO" id="GO:0032259">
    <property type="term" value="P:methylation"/>
    <property type="evidence" value="ECO:0007669"/>
    <property type="project" value="UniProtKB-KW"/>
</dbReference>
<dbReference type="InterPro" id="IPR004556">
    <property type="entry name" value="HemK-like"/>
</dbReference>
<dbReference type="InParanoid" id="A0A3Q1FVK9"/>
<feature type="domain" description="Release factor glutamine methyltransferase N-terminal" evidence="7">
    <location>
        <begin position="58"/>
        <end position="129"/>
    </location>
</feature>
<dbReference type="Pfam" id="PF17827">
    <property type="entry name" value="PrmC_N"/>
    <property type="match status" value="1"/>
</dbReference>
<feature type="domain" description="Methyltransferase small" evidence="6">
    <location>
        <begin position="177"/>
        <end position="259"/>
    </location>
</feature>
<dbReference type="GeneTree" id="ENSGT00390000014125"/>
<dbReference type="SUPFAM" id="SSF53335">
    <property type="entry name" value="S-adenosyl-L-methionine-dependent methyltransferases"/>
    <property type="match status" value="1"/>
</dbReference>
<keyword evidence="9" id="KW-1185">Reference proteome</keyword>
<reference evidence="8" key="2">
    <citation type="submission" date="2025-09" db="UniProtKB">
        <authorList>
            <consortium name="Ensembl"/>
        </authorList>
    </citation>
    <scope>IDENTIFICATION</scope>
</reference>
<dbReference type="GeneID" id="110960655"/>
<evidence type="ECO:0000313" key="9">
    <source>
        <dbReference type="Proteomes" id="UP000257200"/>
    </source>
</evidence>
<dbReference type="STRING" id="80966.ENSAPOP00000020484"/>
<dbReference type="AlphaFoldDB" id="A0A3Q1FVK9"/>
<dbReference type="InterPro" id="IPR029063">
    <property type="entry name" value="SAM-dependent_MTases_sf"/>
</dbReference>
<dbReference type="CTD" id="51409"/>
<evidence type="ECO:0000259" key="6">
    <source>
        <dbReference type="Pfam" id="PF05175"/>
    </source>
</evidence>
<dbReference type="InterPro" id="IPR040758">
    <property type="entry name" value="PrmC_N"/>
</dbReference>
<comment type="catalytic activity">
    <reaction evidence="5">
        <text>L-glutaminyl-[peptide chain release factor] + S-adenosyl-L-methionine = N(5)-methyl-L-glutaminyl-[peptide chain release factor] + S-adenosyl-L-homocysteine + H(+)</text>
        <dbReference type="Rhea" id="RHEA:42896"/>
        <dbReference type="Rhea" id="RHEA-COMP:10271"/>
        <dbReference type="Rhea" id="RHEA-COMP:10272"/>
        <dbReference type="ChEBI" id="CHEBI:15378"/>
        <dbReference type="ChEBI" id="CHEBI:30011"/>
        <dbReference type="ChEBI" id="CHEBI:57856"/>
        <dbReference type="ChEBI" id="CHEBI:59789"/>
        <dbReference type="ChEBI" id="CHEBI:61891"/>
        <dbReference type="EC" id="2.1.1.297"/>
    </reaction>
</comment>
<dbReference type="RefSeq" id="XP_022063687.1">
    <property type="nucleotide sequence ID" value="XM_022207995.2"/>
</dbReference>
<keyword evidence="3" id="KW-0808">Transferase</keyword>
<organism evidence="8 9">
    <name type="scientific">Acanthochromis polyacanthus</name>
    <name type="common">spiny chromis</name>
    <dbReference type="NCBI Taxonomy" id="80966"/>
    <lineage>
        <taxon>Eukaryota</taxon>
        <taxon>Metazoa</taxon>
        <taxon>Chordata</taxon>
        <taxon>Craniata</taxon>
        <taxon>Vertebrata</taxon>
        <taxon>Euteleostomi</taxon>
        <taxon>Actinopterygii</taxon>
        <taxon>Neopterygii</taxon>
        <taxon>Teleostei</taxon>
        <taxon>Neoteleostei</taxon>
        <taxon>Acanthomorphata</taxon>
        <taxon>Ovalentaria</taxon>
        <taxon>Pomacentridae</taxon>
        <taxon>Acanthochromis</taxon>
    </lineage>
</organism>
<dbReference type="Ensembl" id="ENSAPOT00000030634.1">
    <property type="protein sequence ID" value="ENSAPOP00000020484.1"/>
    <property type="gene ID" value="ENSAPOG00000024059.1"/>
</dbReference>